<reference evidence="2" key="1">
    <citation type="journal article" date="2014" name="Int. J. Syst. Evol. Microbiol.">
        <title>Complete genome sequence of Corynebacterium casei LMG S-19264T (=DSM 44701T), isolated from a smear-ripened cheese.</title>
        <authorList>
            <consortium name="US DOE Joint Genome Institute (JGI-PGF)"/>
            <person name="Walter F."/>
            <person name="Albersmeier A."/>
            <person name="Kalinowski J."/>
            <person name="Ruckert C."/>
        </authorList>
    </citation>
    <scope>NUCLEOTIDE SEQUENCE</scope>
    <source>
        <strain evidence="2">JCM 14359</strain>
    </source>
</reference>
<dbReference type="SUPFAM" id="SSF55785">
    <property type="entry name" value="PYP-like sensor domain (PAS domain)"/>
    <property type="match status" value="1"/>
</dbReference>
<dbReference type="Proteomes" id="UP000653099">
    <property type="component" value="Unassembled WGS sequence"/>
</dbReference>
<dbReference type="NCBIfam" id="TIGR00229">
    <property type="entry name" value="sensory_box"/>
    <property type="match status" value="1"/>
</dbReference>
<dbReference type="InterPro" id="IPR000014">
    <property type="entry name" value="PAS"/>
</dbReference>
<comment type="caution">
    <text evidence="2">The sequence shown here is derived from an EMBL/GenBank/DDBJ whole genome shotgun (WGS) entry which is preliminary data.</text>
</comment>
<dbReference type="AlphaFoldDB" id="A0A830E9F7"/>
<name>A0A830E9F7_9EURY</name>
<feature type="region of interest" description="Disordered" evidence="1">
    <location>
        <begin position="1"/>
        <end position="32"/>
    </location>
</feature>
<reference evidence="2" key="2">
    <citation type="submission" date="2020-09" db="EMBL/GenBank/DDBJ databases">
        <authorList>
            <person name="Sun Q."/>
            <person name="Ohkuma M."/>
        </authorList>
    </citation>
    <scope>NUCLEOTIDE SEQUENCE</scope>
    <source>
        <strain evidence="2">JCM 14359</strain>
    </source>
</reference>
<evidence type="ECO:0008006" key="4">
    <source>
        <dbReference type="Google" id="ProtNLM"/>
    </source>
</evidence>
<keyword evidence="3" id="KW-1185">Reference proteome</keyword>
<proteinExistence type="predicted"/>
<dbReference type="RefSeq" id="WP_188786438.1">
    <property type="nucleotide sequence ID" value="NZ_BMOC01000005.1"/>
</dbReference>
<organism evidence="2 3">
    <name type="scientific">Halobellus salinus</name>
    <dbReference type="NCBI Taxonomy" id="931585"/>
    <lineage>
        <taxon>Archaea</taxon>
        <taxon>Methanobacteriati</taxon>
        <taxon>Methanobacteriota</taxon>
        <taxon>Stenosarchaea group</taxon>
        <taxon>Halobacteria</taxon>
        <taxon>Halobacteriales</taxon>
        <taxon>Haloferacaceae</taxon>
        <taxon>Halobellus</taxon>
    </lineage>
</organism>
<dbReference type="Gene3D" id="3.30.450.20">
    <property type="entry name" value="PAS domain"/>
    <property type="match status" value="1"/>
</dbReference>
<protein>
    <recommendedName>
        <fullName evidence="4">PAS domain-containing protein</fullName>
    </recommendedName>
</protein>
<feature type="compositionally biased region" description="Basic and acidic residues" evidence="1">
    <location>
        <begin position="23"/>
        <end position="32"/>
    </location>
</feature>
<evidence type="ECO:0000313" key="3">
    <source>
        <dbReference type="Proteomes" id="UP000653099"/>
    </source>
</evidence>
<gene>
    <name evidence="2" type="ORF">GCM10008995_11460</name>
</gene>
<accession>A0A830E9F7</accession>
<dbReference type="OrthoDB" id="8523at2157"/>
<sequence>MAQRSRATTDALLAPDVPTDTSETERLRAERDHRRHMFDQLATQFPDAGIVADGEGRLTHWNREQERFAGIDALGRPVHEATGTENKAGTLAETVARTGEAVRESDVRTIPQPDGKAAHCRAGGAGVTRRLPRFRTRAPAGGFRGSRPV</sequence>
<evidence type="ECO:0000256" key="1">
    <source>
        <dbReference type="SAM" id="MobiDB-lite"/>
    </source>
</evidence>
<feature type="region of interest" description="Disordered" evidence="1">
    <location>
        <begin position="97"/>
        <end position="149"/>
    </location>
</feature>
<dbReference type="EMBL" id="BMOC01000005">
    <property type="protein sequence ID" value="GGJ03420.1"/>
    <property type="molecule type" value="Genomic_DNA"/>
</dbReference>
<dbReference type="InterPro" id="IPR035965">
    <property type="entry name" value="PAS-like_dom_sf"/>
</dbReference>
<evidence type="ECO:0000313" key="2">
    <source>
        <dbReference type="EMBL" id="GGJ03420.1"/>
    </source>
</evidence>